<feature type="transmembrane region" description="Helical" evidence="5">
    <location>
        <begin position="349"/>
        <end position="369"/>
    </location>
</feature>
<dbReference type="PANTHER" id="PTHR11662:SF446">
    <property type="entry name" value="SODIUM-DEPENDENT PHOSPHATE TRANSPORT PROTEIN 1, CHLOROPLASTIC"/>
    <property type="match status" value="1"/>
</dbReference>
<evidence type="ECO:0000256" key="3">
    <source>
        <dbReference type="ARBA" id="ARBA00022989"/>
    </source>
</evidence>
<feature type="transmembrane region" description="Helical" evidence="5">
    <location>
        <begin position="32"/>
        <end position="54"/>
    </location>
</feature>
<dbReference type="Proteomes" id="UP000776276">
    <property type="component" value="Unassembled WGS sequence"/>
</dbReference>
<dbReference type="RefSeq" id="WP_216326449.1">
    <property type="nucleotide sequence ID" value="NZ_JAHKRT010000008.1"/>
</dbReference>
<dbReference type="PROSITE" id="PS50850">
    <property type="entry name" value="MFS"/>
    <property type="match status" value="1"/>
</dbReference>
<evidence type="ECO:0000259" key="6">
    <source>
        <dbReference type="PROSITE" id="PS50850"/>
    </source>
</evidence>
<feature type="transmembrane region" description="Helical" evidence="5">
    <location>
        <begin position="146"/>
        <end position="169"/>
    </location>
</feature>
<dbReference type="InterPro" id="IPR000849">
    <property type="entry name" value="Sugar_P_transporter"/>
</dbReference>
<evidence type="ECO:0000256" key="2">
    <source>
        <dbReference type="ARBA" id="ARBA00022692"/>
    </source>
</evidence>
<dbReference type="EMBL" id="JAHKRT010000008">
    <property type="protein sequence ID" value="MBU3079055.1"/>
    <property type="molecule type" value="Genomic_DNA"/>
</dbReference>
<comment type="caution">
    <text evidence="7">The sequence shown here is derived from an EMBL/GenBank/DDBJ whole genome shotgun (WGS) entry which is preliminary data.</text>
</comment>
<accession>A0ABS6BL76</accession>
<keyword evidence="2 5" id="KW-0812">Transmembrane</keyword>
<evidence type="ECO:0000256" key="1">
    <source>
        <dbReference type="ARBA" id="ARBA00004141"/>
    </source>
</evidence>
<feature type="domain" description="Major facilitator superfamily (MFS) profile" evidence="6">
    <location>
        <begin position="1"/>
        <end position="401"/>
    </location>
</feature>
<dbReference type="InterPro" id="IPR020846">
    <property type="entry name" value="MFS_dom"/>
</dbReference>
<reference evidence="7 8" key="1">
    <citation type="submission" date="2021-06" db="EMBL/GenBank/DDBJ databases">
        <title>Sphingomonas sp. XMGL2, whole genome shotgun sequencing project.</title>
        <authorList>
            <person name="Zhao G."/>
            <person name="Shen L."/>
        </authorList>
    </citation>
    <scope>NUCLEOTIDE SEQUENCE [LARGE SCALE GENOMIC DNA]</scope>
    <source>
        <strain evidence="7 8">XMGL2</strain>
    </source>
</reference>
<evidence type="ECO:0000256" key="5">
    <source>
        <dbReference type="SAM" id="Phobius"/>
    </source>
</evidence>
<comment type="subcellular location">
    <subcellularLocation>
        <location evidence="1">Membrane</location>
        <topology evidence="1">Multi-pass membrane protein</topology>
    </subcellularLocation>
</comment>
<feature type="transmembrane region" description="Helical" evidence="5">
    <location>
        <begin position="207"/>
        <end position="231"/>
    </location>
</feature>
<evidence type="ECO:0000313" key="7">
    <source>
        <dbReference type="EMBL" id="MBU3079055.1"/>
    </source>
</evidence>
<name>A0ABS6BL76_9SPHN</name>
<proteinExistence type="predicted"/>
<feature type="transmembrane region" description="Helical" evidence="5">
    <location>
        <begin position="251"/>
        <end position="275"/>
    </location>
</feature>
<organism evidence="7 8">
    <name type="scientific">Sphingomonas quercus</name>
    <dbReference type="NCBI Taxonomy" id="2842451"/>
    <lineage>
        <taxon>Bacteria</taxon>
        <taxon>Pseudomonadati</taxon>
        <taxon>Pseudomonadota</taxon>
        <taxon>Alphaproteobacteria</taxon>
        <taxon>Sphingomonadales</taxon>
        <taxon>Sphingomonadaceae</taxon>
        <taxon>Sphingomonas</taxon>
    </lineage>
</organism>
<keyword evidence="8" id="KW-1185">Reference proteome</keyword>
<keyword evidence="3 5" id="KW-1133">Transmembrane helix</keyword>
<keyword evidence="4 5" id="KW-0472">Membrane</keyword>
<dbReference type="InterPro" id="IPR050382">
    <property type="entry name" value="MFS_Na/Anion_cotransporter"/>
</dbReference>
<sequence length="413" mass="43993">MIAGLINYLDRSALSIANKPISDEMHLTASQMGLLLSAFSLPYAFAQLPIGVMLDRLGARVMLGAGMLIWSVAQAAAGFVHSLNQFIVTRLLLGVGEGPQFPAGAKVFGEWFALHERGRPTGIFVASTTIAPGLAPPLLTAMMLGFGWRGMFIVMGALGILASIAWYALYRDRRDVALSEEELDYLSSGKRSADDERRMTSAEWRGLFTKGITWGMIIGWMGVIYMVFLYVTWLPAYLQKERGLSLTESGWILMIPFIGGTLGQLSSGFVADGLLARGLSPINSRKWPICIGLVFAAVFTVPAAYTPNLTLAILYLTLAMYFVNLASGGGWALVSVAAPRRLVASLGSIQNFGGYFGGSAAPLITGIVVDQTGSFVNALLISAGVSLAGALAYLLLVKEPIPDTPAEALPASA</sequence>
<feature type="transmembrane region" description="Helical" evidence="5">
    <location>
        <begin position="287"/>
        <end position="305"/>
    </location>
</feature>
<dbReference type="CDD" id="cd17319">
    <property type="entry name" value="MFS_ExuT_GudP_like"/>
    <property type="match status" value="1"/>
</dbReference>
<feature type="transmembrane region" description="Helical" evidence="5">
    <location>
        <begin position="375"/>
        <end position="396"/>
    </location>
</feature>
<evidence type="ECO:0000256" key="4">
    <source>
        <dbReference type="ARBA" id="ARBA00023136"/>
    </source>
</evidence>
<protein>
    <submittedName>
        <fullName evidence="7">MFS transporter</fullName>
    </submittedName>
</protein>
<dbReference type="InterPro" id="IPR011701">
    <property type="entry name" value="MFS"/>
</dbReference>
<evidence type="ECO:0000313" key="8">
    <source>
        <dbReference type="Proteomes" id="UP000776276"/>
    </source>
</evidence>
<feature type="transmembrane region" description="Helical" evidence="5">
    <location>
        <begin position="311"/>
        <end position="337"/>
    </location>
</feature>
<gene>
    <name evidence="7" type="ORF">KOF26_14430</name>
</gene>
<feature type="transmembrane region" description="Helical" evidence="5">
    <location>
        <begin position="61"/>
        <end position="83"/>
    </location>
</feature>
<dbReference type="PIRSF" id="PIRSF002808">
    <property type="entry name" value="Hexose_phosphate_transp"/>
    <property type="match status" value="1"/>
</dbReference>
<dbReference type="PANTHER" id="PTHR11662">
    <property type="entry name" value="SOLUTE CARRIER FAMILY 17"/>
    <property type="match status" value="1"/>
</dbReference>
<dbReference type="Pfam" id="PF07690">
    <property type="entry name" value="MFS_1"/>
    <property type="match status" value="1"/>
</dbReference>